<evidence type="ECO:0000313" key="11">
    <source>
        <dbReference type="Proteomes" id="UP000429523"/>
    </source>
</evidence>
<dbReference type="EMBL" id="QXGF01001424">
    <property type="protein sequence ID" value="KAE8930100.1"/>
    <property type="molecule type" value="Genomic_DNA"/>
</dbReference>
<evidence type="ECO:0000313" key="13">
    <source>
        <dbReference type="Proteomes" id="UP000437068"/>
    </source>
</evidence>
<keyword evidence="1" id="KW-0732">Signal</keyword>
<dbReference type="Proteomes" id="UP000476176">
    <property type="component" value="Unassembled WGS sequence"/>
</dbReference>
<dbReference type="EMBL" id="QXFX01001430">
    <property type="protein sequence ID" value="KAE9090401.1"/>
    <property type="molecule type" value="Genomic_DNA"/>
</dbReference>
<dbReference type="Proteomes" id="UP000437068">
    <property type="component" value="Unassembled WGS sequence"/>
</dbReference>
<dbReference type="EMBL" id="QXGA01001957">
    <property type="protein sequence ID" value="KAE9106622.1"/>
    <property type="molecule type" value="Genomic_DNA"/>
</dbReference>
<dbReference type="Proteomes" id="UP000460718">
    <property type="component" value="Unassembled WGS sequence"/>
</dbReference>
<evidence type="ECO:0000313" key="10">
    <source>
        <dbReference type="EMBL" id="KAE9293610.1"/>
    </source>
</evidence>
<organism evidence="2 11">
    <name type="scientific">Phytophthora fragariae</name>
    <dbReference type="NCBI Taxonomy" id="53985"/>
    <lineage>
        <taxon>Eukaryota</taxon>
        <taxon>Sar</taxon>
        <taxon>Stramenopiles</taxon>
        <taxon>Oomycota</taxon>
        <taxon>Peronosporomycetes</taxon>
        <taxon>Peronosporales</taxon>
        <taxon>Peronosporaceae</taxon>
        <taxon>Phytophthora</taxon>
    </lineage>
</organism>
<evidence type="ECO:0000313" key="4">
    <source>
        <dbReference type="EMBL" id="KAE9082812.1"/>
    </source>
</evidence>
<dbReference type="Proteomes" id="UP000488956">
    <property type="component" value="Unassembled WGS sequence"/>
</dbReference>
<dbReference type="EMBL" id="QXGD01001465">
    <property type="protein sequence ID" value="KAE9205529.1"/>
    <property type="molecule type" value="Genomic_DNA"/>
</dbReference>
<evidence type="ECO:0000313" key="17">
    <source>
        <dbReference type="Proteomes" id="UP000460718"/>
    </source>
</evidence>
<accession>A0A6A3EFW9</accession>
<dbReference type="Proteomes" id="UP000440732">
    <property type="component" value="Unassembled WGS sequence"/>
</dbReference>
<evidence type="ECO:0000313" key="5">
    <source>
        <dbReference type="EMBL" id="KAE9090401.1"/>
    </source>
</evidence>
<evidence type="ECO:0000313" key="15">
    <source>
        <dbReference type="Proteomes" id="UP000440732"/>
    </source>
</evidence>
<evidence type="ECO:0000313" key="14">
    <source>
        <dbReference type="Proteomes" id="UP000440367"/>
    </source>
</evidence>
<evidence type="ECO:0000313" key="2">
    <source>
        <dbReference type="EMBL" id="KAE8930100.1"/>
    </source>
</evidence>
<evidence type="ECO:0000313" key="16">
    <source>
        <dbReference type="Proteomes" id="UP000441208"/>
    </source>
</evidence>
<name>A0A6A3EFW9_9STRA</name>
<evidence type="ECO:0000313" key="7">
    <source>
        <dbReference type="EMBL" id="KAE9191199.1"/>
    </source>
</evidence>
<evidence type="ECO:0000313" key="6">
    <source>
        <dbReference type="EMBL" id="KAE9106622.1"/>
    </source>
</evidence>
<evidence type="ECO:0000313" key="18">
    <source>
        <dbReference type="Proteomes" id="UP000476176"/>
    </source>
</evidence>
<proteinExistence type="predicted"/>
<dbReference type="EMBL" id="QXGC01001637">
    <property type="protein sequence ID" value="KAE9198930.1"/>
    <property type="molecule type" value="Genomic_DNA"/>
</dbReference>
<dbReference type="EMBL" id="QXFW01001886">
    <property type="protein sequence ID" value="KAE8984576.1"/>
    <property type="molecule type" value="Genomic_DNA"/>
</dbReference>
<evidence type="ECO:0000313" key="12">
    <source>
        <dbReference type="Proteomes" id="UP000433483"/>
    </source>
</evidence>
<dbReference type="Proteomes" id="UP000440367">
    <property type="component" value="Unassembled WGS sequence"/>
</dbReference>
<dbReference type="Proteomes" id="UP000441208">
    <property type="component" value="Unassembled WGS sequence"/>
</dbReference>
<evidence type="ECO:0000313" key="19">
    <source>
        <dbReference type="Proteomes" id="UP000488956"/>
    </source>
</evidence>
<feature type="chain" id="PRO_5036163657" description="RxLR effector protein" evidence="1">
    <location>
        <begin position="25"/>
        <end position="54"/>
    </location>
</feature>
<evidence type="ECO:0000313" key="9">
    <source>
        <dbReference type="EMBL" id="KAE9205529.1"/>
    </source>
</evidence>
<gene>
    <name evidence="10" type="ORF">PF001_g18177</name>
    <name evidence="9" type="ORF">PF002_g20293</name>
    <name evidence="8" type="ORF">PF004_g19413</name>
    <name evidence="7" type="ORF">PF005_g18945</name>
    <name evidence="6" type="ORF">PF006_g21326</name>
    <name evidence="4" type="ORF">PF007_g22160</name>
    <name evidence="2" type="ORF">PF009_g19800</name>
    <name evidence="5" type="ORF">PF010_g18595</name>
    <name evidence="3" type="ORF">PF011_g20728</name>
</gene>
<evidence type="ECO:0000256" key="1">
    <source>
        <dbReference type="SAM" id="SignalP"/>
    </source>
</evidence>
<dbReference type="Proteomes" id="UP000429523">
    <property type="component" value="Unassembled WGS sequence"/>
</dbReference>
<feature type="signal peptide" evidence="1">
    <location>
        <begin position="1"/>
        <end position="24"/>
    </location>
</feature>
<dbReference type="AlphaFoldDB" id="A0A6A3EFW9"/>
<evidence type="ECO:0008006" key="20">
    <source>
        <dbReference type="Google" id="ProtNLM"/>
    </source>
</evidence>
<evidence type="ECO:0000313" key="3">
    <source>
        <dbReference type="EMBL" id="KAE8984576.1"/>
    </source>
</evidence>
<dbReference type="EMBL" id="QXFZ01001946">
    <property type="protein sequence ID" value="KAE9082812.1"/>
    <property type="molecule type" value="Genomic_DNA"/>
</dbReference>
<dbReference type="EMBL" id="QXGE01001367">
    <property type="protein sequence ID" value="KAE9293610.1"/>
    <property type="molecule type" value="Genomic_DNA"/>
</dbReference>
<evidence type="ECO:0000313" key="8">
    <source>
        <dbReference type="EMBL" id="KAE9198930.1"/>
    </source>
</evidence>
<dbReference type="EMBL" id="QXGB01001413">
    <property type="protein sequence ID" value="KAE9191199.1"/>
    <property type="molecule type" value="Genomic_DNA"/>
</dbReference>
<reference evidence="11 12" key="1">
    <citation type="submission" date="2018-08" db="EMBL/GenBank/DDBJ databases">
        <title>Genomic investigation of the strawberry pathogen Phytophthora fragariae indicates pathogenicity is determined by transcriptional variation in three key races.</title>
        <authorList>
            <person name="Adams T.M."/>
            <person name="Armitage A.D."/>
            <person name="Sobczyk M.K."/>
            <person name="Bates H.J."/>
            <person name="Dunwell J.M."/>
            <person name="Nellist C.F."/>
            <person name="Harrison R.J."/>
        </authorList>
    </citation>
    <scope>NUCLEOTIDE SEQUENCE [LARGE SCALE GENOMIC DNA]</scope>
    <source>
        <strain evidence="10 13">A4</strain>
        <strain evidence="9 14">BC-1</strain>
        <strain evidence="8 18">BC-23</strain>
        <strain evidence="7 12">NOV-27</strain>
        <strain evidence="6 15">NOV-5</strain>
        <strain evidence="4 16">NOV-71</strain>
        <strain evidence="2 11">NOV-9</strain>
        <strain evidence="5 19">ONT-3</strain>
        <strain evidence="3 17">SCRP245</strain>
    </source>
</reference>
<comment type="caution">
    <text evidence="2">The sequence shown here is derived from an EMBL/GenBank/DDBJ whole genome shotgun (WGS) entry which is preliminary data.</text>
</comment>
<protein>
    <recommendedName>
        <fullName evidence="20">RxLR effector protein</fullName>
    </recommendedName>
</protein>
<sequence>MTGAPTLFTFCLILGCPTIRLGSGSGFPSQLLGNTKDVFFRHSVESTGTREDFG</sequence>
<keyword evidence="12" id="KW-1185">Reference proteome</keyword>
<dbReference type="Proteomes" id="UP000433483">
    <property type="component" value="Unassembled WGS sequence"/>
</dbReference>